<evidence type="ECO:0000313" key="2">
    <source>
        <dbReference type="EMBL" id="KXO89124.1"/>
    </source>
</evidence>
<feature type="transmembrane region" description="Helical" evidence="1">
    <location>
        <begin position="89"/>
        <end position="111"/>
    </location>
</feature>
<keyword evidence="1" id="KW-0812">Transmembrane</keyword>
<dbReference type="Proteomes" id="UP000070409">
    <property type="component" value="Unassembled WGS sequence"/>
</dbReference>
<gene>
    <name evidence="2" type="ORF">AXK61_10945</name>
</gene>
<evidence type="ECO:0000256" key="1">
    <source>
        <dbReference type="SAM" id="Phobius"/>
    </source>
</evidence>
<dbReference type="EMBL" id="LSRE01000050">
    <property type="protein sequence ID" value="KXO89124.1"/>
    <property type="molecule type" value="Genomic_DNA"/>
</dbReference>
<evidence type="ECO:0000313" key="3">
    <source>
        <dbReference type="Proteomes" id="UP000070409"/>
    </source>
</evidence>
<organism evidence="2 3">
    <name type="scientific">Tsukamurella pseudospumae</name>
    <dbReference type="NCBI Taxonomy" id="239498"/>
    <lineage>
        <taxon>Bacteria</taxon>
        <taxon>Bacillati</taxon>
        <taxon>Actinomycetota</taxon>
        <taxon>Actinomycetes</taxon>
        <taxon>Mycobacteriales</taxon>
        <taxon>Tsukamurellaceae</taxon>
        <taxon>Tsukamurella</taxon>
    </lineage>
</organism>
<feature type="transmembrane region" description="Helical" evidence="1">
    <location>
        <begin position="7"/>
        <end position="29"/>
    </location>
</feature>
<feature type="transmembrane region" description="Helical" evidence="1">
    <location>
        <begin position="164"/>
        <end position="186"/>
    </location>
</feature>
<proteinExistence type="predicted"/>
<comment type="caution">
    <text evidence="2">The sequence shown here is derived from an EMBL/GenBank/DDBJ whole genome shotgun (WGS) entry which is preliminary data.</text>
</comment>
<keyword evidence="3" id="KW-1185">Reference proteome</keyword>
<name>A0A137YSZ7_9ACTN</name>
<protein>
    <submittedName>
        <fullName evidence="2">Uncharacterized protein</fullName>
    </submittedName>
</protein>
<reference evidence="2 3" key="1">
    <citation type="submission" date="2016-02" db="EMBL/GenBank/DDBJ databases">
        <authorList>
            <person name="Teng J.L."/>
            <person name="Tang Y."/>
            <person name="Huang Y."/>
            <person name="Guo F."/>
            <person name="Wei W."/>
            <person name="Chen J.H."/>
            <person name="Wong S.Y."/>
            <person name="Lau S.K."/>
            <person name="Woo P.C."/>
        </authorList>
    </citation>
    <scope>NUCLEOTIDE SEQUENCE [LARGE SCALE GENOMIC DNA]</scope>
    <source>
        <strain evidence="2 3">JCM 13375</strain>
    </source>
</reference>
<keyword evidence="1" id="KW-0472">Membrane</keyword>
<sequence length="196" mass="19680">MNPARILAAITGVLGIAGLGLTMLPLLTIKATDVQLQFVNPGIGPWSFYGGYGGGTDMTRYCTKYPDECIVRGAATAHIGFLDIGPMSVAMVAIIPIVLGLVGALGALQAVRGMHPGGATGTVLLALGALVVAVFTWISPGIAVSGTGDFATAKSSGYDTGMSVSPGAGLICAALALTAILAVGGYQAITEMLARR</sequence>
<feature type="transmembrane region" description="Helical" evidence="1">
    <location>
        <begin position="123"/>
        <end position="144"/>
    </location>
</feature>
<accession>A0A137YSZ7</accession>
<keyword evidence="1" id="KW-1133">Transmembrane helix</keyword>